<feature type="compositionally biased region" description="Low complexity" evidence="1">
    <location>
        <begin position="25"/>
        <end position="39"/>
    </location>
</feature>
<dbReference type="EMBL" id="CADCUQ010000529">
    <property type="protein sequence ID" value="CAA9412024.1"/>
    <property type="molecule type" value="Genomic_DNA"/>
</dbReference>
<keyword evidence="2" id="KW-0472">Membrane</keyword>
<feature type="region of interest" description="Disordered" evidence="1">
    <location>
        <begin position="1"/>
        <end position="130"/>
    </location>
</feature>
<feature type="transmembrane region" description="Helical" evidence="2">
    <location>
        <begin position="138"/>
        <end position="159"/>
    </location>
</feature>
<evidence type="ECO:0000256" key="1">
    <source>
        <dbReference type="SAM" id="MobiDB-lite"/>
    </source>
</evidence>
<reference evidence="3" key="1">
    <citation type="submission" date="2020-02" db="EMBL/GenBank/DDBJ databases">
        <authorList>
            <person name="Meier V. D."/>
        </authorList>
    </citation>
    <scope>NUCLEOTIDE SEQUENCE</scope>
    <source>
        <strain evidence="3">AVDCRST_MAG64</strain>
    </source>
</reference>
<feature type="compositionally biased region" description="Basic and acidic residues" evidence="1">
    <location>
        <begin position="98"/>
        <end position="108"/>
    </location>
</feature>
<protein>
    <submittedName>
        <fullName evidence="3">Uncharacterized protein</fullName>
    </submittedName>
</protein>
<keyword evidence="2" id="KW-1133">Transmembrane helix</keyword>
<keyword evidence="2" id="KW-0812">Transmembrane</keyword>
<accession>A0A6J4PJH7</accession>
<sequence>MADDTRSSSSGDGTVGGAPDRYDTAPGARPPAAGGLNAAWGRTSADLATDQPAGHAAAGLRSDPDLLAGSDDVTGGLGGTKIDPDAGGDIRRGRHRELHPEVDPDTRLGLRPTVSADRLPDQPADAPIDPRTRAATGAVAGLAGAAVVAALMYALFWSGQLAAPTFLAAERTLLGTRGWLDHAFAVLGFLAAGGIWGWLFGLLVPRPTLLAGVAFGLLPALFHWLVIAPLIGDGLFNRGTAAGVALPLLFNALVWGGIVGHLCHRWLRPPYDAVTTSAVG</sequence>
<feature type="compositionally biased region" description="Basic and acidic residues" evidence="1">
    <location>
        <begin position="82"/>
        <end position="91"/>
    </location>
</feature>
<gene>
    <name evidence="3" type="ORF">AVDCRST_MAG64-2421</name>
</gene>
<proteinExistence type="predicted"/>
<evidence type="ECO:0000313" key="3">
    <source>
        <dbReference type="EMBL" id="CAA9412024.1"/>
    </source>
</evidence>
<feature type="transmembrane region" description="Helical" evidence="2">
    <location>
        <begin position="179"/>
        <end position="202"/>
    </location>
</feature>
<evidence type="ECO:0000256" key="2">
    <source>
        <dbReference type="SAM" id="Phobius"/>
    </source>
</evidence>
<feature type="transmembrane region" description="Helical" evidence="2">
    <location>
        <begin position="244"/>
        <end position="263"/>
    </location>
</feature>
<organism evidence="3">
    <name type="scientific">uncultured Phycisphaerae bacterium</name>
    <dbReference type="NCBI Taxonomy" id="904963"/>
    <lineage>
        <taxon>Bacteria</taxon>
        <taxon>Pseudomonadati</taxon>
        <taxon>Planctomycetota</taxon>
        <taxon>Phycisphaerae</taxon>
        <taxon>environmental samples</taxon>
    </lineage>
</organism>
<name>A0A6J4PJH7_9BACT</name>
<feature type="transmembrane region" description="Helical" evidence="2">
    <location>
        <begin position="209"/>
        <end position="232"/>
    </location>
</feature>
<dbReference type="AlphaFoldDB" id="A0A6J4PJH7"/>